<dbReference type="InterPro" id="IPR051547">
    <property type="entry name" value="TDP2-like"/>
</dbReference>
<dbReference type="GO" id="GO:0003697">
    <property type="term" value="F:single-stranded DNA binding"/>
    <property type="evidence" value="ECO:0007669"/>
    <property type="project" value="TreeGrafter"/>
</dbReference>
<dbReference type="GO" id="GO:0006302">
    <property type="term" value="P:double-strand break repair"/>
    <property type="evidence" value="ECO:0007669"/>
    <property type="project" value="TreeGrafter"/>
</dbReference>
<protein>
    <submittedName>
        <fullName evidence="12">Endonuclease/Exonuclease/phosphatase</fullName>
    </submittedName>
</protein>
<keyword evidence="12" id="KW-0269">Exonuclease</keyword>
<evidence type="ECO:0000256" key="4">
    <source>
        <dbReference type="ARBA" id="ARBA00022722"/>
    </source>
</evidence>
<evidence type="ECO:0000259" key="11">
    <source>
        <dbReference type="Pfam" id="PF03372"/>
    </source>
</evidence>
<evidence type="ECO:0000256" key="6">
    <source>
        <dbReference type="ARBA" id="ARBA00022763"/>
    </source>
</evidence>
<keyword evidence="10" id="KW-0539">Nucleus</keyword>
<evidence type="ECO:0000256" key="9">
    <source>
        <dbReference type="ARBA" id="ARBA00023204"/>
    </source>
</evidence>
<proteinExistence type="predicted"/>
<evidence type="ECO:0000256" key="1">
    <source>
        <dbReference type="ARBA" id="ARBA00001936"/>
    </source>
</evidence>
<evidence type="ECO:0000313" key="13">
    <source>
        <dbReference type="Proteomes" id="UP000054408"/>
    </source>
</evidence>
<keyword evidence="9" id="KW-0234">DNA repair</keyword>
<comment type="cofactor">
    <cofactor evidence="2">
        <name>Mg(2+)</name>
        <dbReference type="ChEBI" id="CHEBI:18420"/>
    </cofactor>
</comment>
<dbReference type="RefSeq" id="XP_013758214.1">
    <property type="nucleotide sequence ID" value="XM_013902760.1"/>
</dbReference>
<evidence type="ECO:0000256" key="3">
    <source>
        <dbReference type="ARBA" id="ARBA00004322"/>
    </source>
</evidence>
<dbReference type="EMBL" id="GL349453">
    <property type="protein sequence ID" value="KNC49198.1"/>
    <property type="molecule type" value="Genomic_DNA"/>
</dbReference>
<dbReference type="GO" id="GO:0005737">
    <property type="term" value="C:cytoplasm"/>
    <property type="evidence" value="ECO:0007669"/>
    <property type="project" value="TreeGrafter"/>
</dbReference>
<dbReference type="Proteomes" id="UP000054408">
    <property type="component" value="Unassembled WGS sequence"/>
</dbReference>
<dbReference type="GO" id="GO:0070260">
    <property type="term" value="F:5'-tyrosyl-DNA phosphodiesterase activity"/>
    <property type="evidence" value="ECO:0007669"/>
    <property type="project" value="TreeGrafter"/>
</dbReference>
<keyword evidence="12" id="KW-0255">Endonuclease</keyword>
<name>A0A0L0DCZ4_THETB</name>
<keyword evidence="7" id="KW-0378">Hydrolase</keyword>
<dbReference type="GO" id="GO:0004527">
    <property type="term" value="F:exonuclease activity"/>
    <property type="evidence" value="ECO:0007669"/>
    <property type="project" value="UniProtKB-KW"/>
</dbReference>
<organism evidence="12 13">
    <name type="scientific">Thecamonas trahens ATCC 50062</name>
    <dbReference type="NCBI Taxonomy" id="461836"/>
    <lineage>
        <taxon>Eukaryota</taxon>
        <taxon>Apusozoa</taxon>
        <taxon>Apusomonadida</taxon>
        <taxon>Apusomonadidae</taxon>
        <taxon>Thecamonas</taxon>
    </lineage>
</organism>
<accession>A0A0L0DCZ4</accession>
<comment type="cofactor">
    <cofactor evidence="1">
        <name>Mn(2+)</name>
        <dbReference type="ChEBI" id="CHEBI:29035"/>
    </cofactor>
</comment>
<dbReference type="GO" id="GO:0004519">
    <property type="term" value="F:endonuclease activity"/>
    <property type="evidence" value="ECO:0007669"/>
    <property type="project" value="UniProtKB-KW"/>
</dbReference>
<dbReference type="PANTHER" id="PTHR15822">
    <property type="entry name" value="TRAF AND TNF RECEPTOR-ASSOCIATED PROTEIN"/>
    <property type="match status" value="1"/>
</dbReference>
<reference evidence="12 13" key="1">
    <citation type="submission" date="2010-05" db="EMBL/GenBank/DDBJ databases">
        <title>The Genome Sequence of Thecamonas trahens ATCC 50062.</title>
        <authorList>
            <consortium name="The Broad Institute Genome Sequencing Platform"/>
            <person name="Russ C."/>
            <person name="Cuomo C."/>
            <person name="Shea T."/>
            <person name="Young S.K."/>
            <person name="Zeng Q."/>
            <person name="Koehrsen M."/>
            <person name="Haas B."/>
            <person name="Borodovsky M."/>
            <person name="Guigo R."/>
            <person name="Alvarado L."/>
            <person name="Berlin A."/>
            <person name="Bochicchio J."/>
            <person name="Borenstein D."/>
            <person name="Chapman S."/>
            <person name="Chen Z."/>
            <person name="Freedman E."/>
            <person name="Gellesch M."/>
            <person name="Goldberg J."/>
            <person name="Griggs A."/>
            <person name="Gujja S."/>
            <person name="Heilman E."/>
            <person name="Heiman D."/>
            <person name="Hepburn T."/>
            <person name="Howarth C."/>
            <person name="Jen D."/>
            <person name="Larson L."/>
            <person name="Mehta T."/>
            <person name="Park D."/>
            <person name="Pearson M."/>
            <person name="Roberts A."/>
            <person name="Saif S."/>
            <person name="Shenoy N."/>
            <person name="Sisk P."/>
            <person name="Stolte C."/>
            <person name="Sykes S."/>
            <person name="Thomson T."/>
            <person name="Walk T."/>
            <person name="White J."/>
            <person name="Yandava C."/>
            <person name="Burger G."/>
            <person name="Gray M.W."/>
            <person name="Holland P.W.H."/>
            <person name="King N."/>
            <person name="Lang F.B.F."/>
            <person name="Roger A.J."/>
            <person name="Ruiz-Trillo I."/>
            <person name="Lander E."/>
            <person name="Nusbaum C."/>
        </authorList>
    </citation>
    <scope>NUCLEOTIDE SEQUENCE [LARGE SCALE GENOMIC DNA]</scope>
    <source>
        <strain evidence="12 13">ATCC 50062</strain>
    </source>
</reference>
<gene>
    <name evidence="12" type="ORF">AMSG_05179</name>
</gene>
<dbReference type="AlphaFoldDB" id="A0A0L0DCZ4"/>
<dbReference type="GeneID" id="25564644"/>
<keyword evidence="13" id="KW-1185">Reference proteome</keyword>
<dbReference type="InterPro" id="IPR005135">
    <property type="entry name" value="Endo/exonuclease/phosphatase"/>
</dbReference>
<evidence type="ECO:0000256" key="7">
    <source>
        <dbReference type="ARBA" id="ARBA00022801"/>
    </source>
</evidence>
<keyword evidence="6" id="KW-0227">DNA damage</keyword>
<sequence>MYERKARFAALADAILAADPDFVCIQEATLWFKAQWLAHPELSARYLGSWPPNDHFAWYFTVTFVRLAVPELDGPGVDLPVDVVRMAYPPADTEQGRDLLYVRLGPPDGHGLVVGNVHMESAVNAGSDHKRLLQGRALIDRLSTFVAAGDDVWLMGDTNECAELDPADSALNAAFRDVSLDTWSTLHSGDPGWTEDTDINIMRALFRPTAKHARLDRILLFQPSRFAPASIDRLGTIPFAHHASTNHPIFISDHFGLHATYSASAAPS</sequence>
<dbReference type="InterPro" id="IPR036691">
    <property type="entry name" value="Endo/exonu/phosph_ase_sf"/>
</dbReference>
<evidence type="ECO:0000256" key="10">
    <source>
        <dbReference type="ARBA" id="ARBA00023242"/>
    </source>
</evidence>
<keyword evidence="8" id="KW-0460">Magnesium</keyword>
<evidence type="ECO:0000256" key="8">
    <source>
        <dbReference type="ARBA" id="ARBA00022842"/>
    </source>
</evidence>
<keyword evidence="5" id="KW-0479">Metal-binding</keyword>
<keyword evidence="4" id="KW-0540">Nuclease</keyword>
<comment type="subcellular location">
    <subcellularLocation>
        <location evidence="3">Nucleus</location>
        <location evidence="3">PML body</location>
    </subcellularLocation>
</comment>
<dbReference type="SUPFAM" id="SSF56219">
    <property type="entry name" value="DNase I-like"/>
    <property type="match status" value="1"/>
</dbReference>
<feature type="domain" description="Endonuclease/exonuclease/phosphatase" evidence="11">
    <location>
        <begin position="5"/>
        <end position="254"/>
    </location>
</feature>
<evidence type="ECO:0000256" key="2">
    <source>
        <dbReference type="ARBA" id="ARBA00001946"/>
    </source>
</evidence>
<evidence type="ECO:0000256" key="5">
    <source>
        <dbReference type="ARBA" id="ARBA00022723"/>
    </source>
</evidence>
<evidence type="ECO:0000313" key="12">
    <source>
        <dbReference type="EMBL" id="KNC49198.1"/>
    </source>
</evidence>
<dbReference type="PANTHER" id="PTHR15822:SF4">
    <property type="entry name" value="TYROSYL-DNA PHOSPHODIESTERASE 2"/>
    <property type="match status" value="1"/>
</dbReference>
<dbReference type="Pfam" id="PF03372">
    <property type="entry name" value="Exo_endo_phos"/>
    <property type="match status" value="1"/>
</dbReference>
<dbReference type="GO" id="GO:0046872">
    <property type="term" value="F:metal ion binding"/>
    <property type="evidence" value="ECO:0007669"/>
    <property type="project" value="UniProtKB-KW"/>
</dbReference>
<dbReference type="Gene3D" id="3.60.10.10">
    <property type="entry name" value="Endonuclease/exonuclease/phosphatase"/>
    <property type="match status" value="1"/>
</dbReference>